<comment type="caution">
    <text evidence="6">The sequence shown here is derived from an EMBL/GenBank/DDBJ whole genome shotgun (WGS) entry which is preliminary data.</text>
</comment>
<dbReference type="PROSITE" id="PS51355">
    <property type="entry name" value="GLUTATHIONE_PEROXID_3"/>
    <property type="match status" value="1"/>
</dbReference>
<feature type="domain" description="Thioredoxin" evidence="5">
    <location>
        <begin position="14"/>
        <end position="178"/>
    </location>
</feature>
<dbReference type="CDD" id="cd00340">
    <property type="entry name" value="GSH_Peroxidase"/>
    <property type="match status" value="1"/>
</dbReference>
<dbReference type="InterPro" id="IPR000889">
    <property type="entry name" value="Glutathione_peroxidase"/>
</dbReference>
<dbReference type="InterPro" id="IPR036249">
    <property type="entry name" value="Thioredoxin-like_sf"/>
</dbReference>
<evidence type="ECO:0000256" key="3">
    <source>
        <dbReference type="ARBA" id="ARBA00023002"/>
    </source>
</evidence>
<dbReference type="SUPFAM" id="SSF52833">
    <property type="entry name" value="Thioredoxin-like"/>
    <property type="match status" value="1"/>
</dbReference>
<gene>
    <name evidence="6" type="ORF">MPRG_35040</name>
</gene>
<evidence type="ECO:0000256" key="1">
    <source>
        <dbReference type="ARBA" id="ARBA00006926"/>
    </source>
</evidence>
<dbReference type="PIRSF" id="PIRSF000303">
    <property type="entry name" value="Glutathion_perox"/>
    <property type="match status" value="1"/>
</dbReference>
<name>A0ABQ1C6X6_9MYCO</name>
<evidence type="ECO:0000256" key="4">
    <source>
        <dbReference type="RuleBase" id="RU000499"/>
    </source>
</evidence>
<evidence type="ECO:0000259" key="5">
    <source>
        <dbReference type="PROSITE" id="PS51352"/>
    </source>
</evidence>
<proteinExistence type="inferred from homology"/>
<dbReference type="Proteomes" id="UP000465240">
    <property type="component" value="Unassembled WGS sequence"/>
</dbReference>
<comment type="similarity">
    <text evidence="1 4">Belongs to the glutathione peroxidase family.</text>
</comment>
<sequence length="179" mass="19120">MNKSDSISSVSVDGVTLADLKDIALTTLDGRPATLAELSDGATLVVNVASKCGLTPQYEALEKLAKDYGDRGLTVVGVPCNQFMGQEPGTAEEIQTFCSTTYGVTFPLLAKTDVNGEDRHPLYTELTKAADADGKAGDIQWNFEKFLVAPDGSVVNRFRPRTEPDAPEVISAIEAVLPR</sequence>
<dbReference type="InterPro" id="IPR013766">
    <property type="entry name" value="Thioredoxin_domain"/>
</dbReference>
<dbReference type="Pfam" id="PF00255">
    <property type="entry name" value="GSHPx"/>
    <property type="match status" value="1"/>
</dbReference>
<reference evidence="6 7" key="1">
    <citation type="journal article" date="2019" name="Emerg. Microbes Infect.">
        <title>Comprehensive subspecies identification of 175 nontuberculous mycobacteria species based on 7547 genomic profiles.</title>
        <authorList>
            <person name="Matsumoto Y."/>
            <person name="Kinjo T."/>
            <person name="Motooka D."/>
            <person name="Nabeya D."/>
            <person name="Jung N."/>
            <person name="Uechi K."/>
            <person name="Horii T."/>
            <person name="Iida T."/>
            <person name="Fujita J."/>
            <person name="Nakamura S."/>
        </authorList>
    </citation>
    <scope>NUCLEOTIDE SEQUENCE [LARGE SCALE GENOMIC DNA]</scope>
    <source>
        <strain evidence="6 7">JCM 18565</strain>
    </source>
</reference>
<evidence type="ECO:0000313" key="6">
    <source>
        <dbReference type="EMBL" id="GFG80228.1"/>
    </source>
</evidence>
<dbReference type="Gene3D" id="3.40.30.10">
    <property type="entry name" value="Glutaredoxin"/>
    <property type="match status" value="1"/>
</dbReference>
<dbReference type="PRINTS" id="PR01011">
    <property type="entry name" value="GLUTPROXDASE"/>
</dbReference>
<protein>
    <recommendedName>
        <fullName evidence="4">Glutathione peroxidase</fullName>
    </recommendedName>
</protein>
<evidence type="ECO:0000313" key="7">
    <source>
        <dbReference type="Proteomes" id="UP000465240"/>
    </source>
</evidence>
<accession>A0ABQ1C6X6</accession>
<keyword evidence="2 4" id="KW-0575">Peroxidase</keyword>
<dbReference type="EMBL" id="BLKX01000001">
    <property type="protein sequence ID" value="GFG80228.1"/>
    <property type="molecule type" value="Genomic_DNA"/>
</dbReference>
<keyword evidence="3 4" id="KW-0560">Oxidoreductase</keyword>
<organism evidence="6 7">
    <name type="scientific">Mycobacterium paragordonae</name>
    <dbReference type="NCBI Taxonomy" id="1389713"/>
    <lineage>
        <taxon>Bacteria</taxon>
        <taxon>Bacillati</taxon>
        <taxon>Actinomycetota</taxon>
        <taxon>Actinomycetes</taxon>
        <taxon>Mycobacteriales</taxon>
        <taxon>Mycobacteriaceae</taxon>
        <taxon>Mycobacterium</taxon>
    </lineage>
</organism>
<dbReference type="PANTHER" id="PTHR11592:SF40">
    <property type="entry name" value="THIOREDOXIN_GLUTATHIONE PEROXIDASE BTUE"/>
    <property type="match status" value="1"/>
</dbReference>
<keyword evidence="7" id="KW-1185">Reference proteome</keyword>
<dbReference type="GO" id="GO:0004601">
    <property type="term" value="F:peroxidase activity"/>
    <property type="evidence" value="ECO:0007669"/>
    <property type="project" value="UniProtKB-KW"/>
</dbReference>
<dbReference type="PROSITE" id="PS51352">
    <property type="entry name" value="THIOREDOXIN_2"/>
    <property type="match status" value="1"/>
</dbReference>
<dbReference type="PANTHER" id="PTHR11592">
    <property type="entry name" value="GLUTATHIONE PEROXIDASE"/>
    <property type="match status" value="1"/>
</dbReference>
<evidence type="ECO:0000256" key="2">
    <source>
        <dbReference type="ARBA" id="ARBA00022559"/>
    </source>
</evidence>